<reference evidence="4" key="2">
    <citation type="submission" date="2021-04" db="EMBL/GenBank/DDBJ databases">
        <authorList>
            <person name="Gilroy R."/>
        </authorList>
    </citation>
    <scope>NUCLEOTIDE SEQUENCE</scope>
    <source>
        <strain evidence="4">ChiHecec2B26-446</strain>
    </source>
</reference>
<comment type="caution">
    <text evidence="4">The sequence shown here is derived from an EMBL/GenBank/DDBJ whole genome shotgun (WGS) entry which is preliminary data.</text>
</comment>
<dbReference type="Pfam" id="PF07228">
    <property type="entry name" value="SpoIIE"/>
    <property type="match status" value="1"/>
</dbReference>
<dbReference type="CDD" id="cd06225">
    <property type="entry name" value="HAMP"/>
    <property type="match status" value="1"/>
</dbReference>
<dbReference type="InterPro" id="IPR052016">
    <property type="entry name" value="Bact_Sigma-Reg"/>
</dbReference>
<evidence type="ECO:0000259" key="3">
    <source>
        <dbReference type="Pfam" id="PF07228"/>
    </source>
</evidence>
<proteinExistence type="predicted"/>
<evidence type="ECO:0000313" key="4">
    <source>
        <dbReference type="EMBL" id="HIV99906.1"/>
    </source>
</evidence>
<dbReference type="Gene3D" id="6.10.340.10">
    <property type="match status" value="1"/>
</dbReference>
<keyword evidence="2" id="KW-0812">Transmembrane</keyword>
<evidence type="ECO:0000256" key="2">
    <source>
        <dbReference type="SAM" id="Phobius"/>
    </source>
</evidence>
<keyword evidence="1" id="KW-0378">Hydrolase</keyword>
<keyword evidence="2" id="KW-1133">Transmembrane helix</keyword>
<keyword evidence="2" id="KW-0472">Membrane</keyword>
<dbReference type="GO" id="GO:0016791">
    <property type="term" value="F:phosphatase activity"/>
    <property type="evidence" value="ECO:0007669"/>
    <property type="project" value="TreeGrafter"/>
</dbReference>
<dbReference type="InterPro" id="IPR036457">
    <property type="entry name" value="PPM-type-like_dom_sf"/>
</dbReference>
<feature type="transmembrane region" description="Helical" evidence="2">
    <location>
        <begin position="7"/>
        <end position="27"/>
    </location>
</feature>
<evidence type="ECO:0000313" key="5">
    <source>
        <dbReference type="Proteomes" id="UP000886752"/>
    </source>
</evidence>
<dbReference type="Gene3D" id="3.60.40.10">
    <property type="entry name" value="PPM-type phosphatase domain"/>
    <property type="match status" value="1"/>
</dbReference>
<reference evidence="4" key="1">
    <citation type="journal article" date="2021" name="PeerJ">
        <title>Extensive microbial diversity within the chicken gut microbiome revealed by metagenomics and culture.</title>
        <authorList>
            <person name="Gilroy R."/>
            <person name="Ravi A."/>
            <person name="Getino M."/>
            <person name="Pursley I."/>
            <person name="Horton D.L."/>
            <person name="Alikhan N.F."/>
            <person name="Baker D."/>
            <person name="Gharbi K."/>
            <person name="Hall N."/>
            <person name="Watson M."/>
            <person name="Adriaenssens E.M."/>
            <person name="Foster-Nyarko E."/>
            <person name="Jarju S."/>
            <person name="Secka A."/>
            <person name="Antonio M."/>
            <person name="Oren A."/>
            <person name="Chaudhuri R.R."/>
            <person name="La Ragione R."/>
            <person name="Hildebrand F."/>
            <person name="Pallen M.J."/>
        </authorList>
    </citation>
    <scope>NUCLEOTIDE SEQUENCE</scope>
    <source>
        <strain evidence="4">ChiHecec2B26-446</strain>
    </source>
</reference>
<dbReference type="EMBL" id="DXHV01000020">
    <property type="protein sequence ID" value="HIV99906.1"/>
    <property type="molecule type" value="Genomic_DNA"/>
</dbReference>
<gene>
    <name evidence="4" type="ORF">H9894_01755</name>
</gene>
<dbReference type="Proteomes" id="UP000886752">
    <property type="component" value="Unassembled WGS sequence"/>
</dbReference>
<dbReference type="AlphaFoldDB" id="A0A9D1PUE4"/>
<sequence length="605" mass="66977">MRLRLRLTLLVVLSTLLSTGLVLWLAWEHIGKEMLSGKVRSLADIMQLEEERLLDNVESYLSRKVQIVLERKAYMRTAAERTLQLVTALRRSRNGMAAEALLEDIRRHDPLFRGSGAGPAVPGRQPPLAMELVRVRDLLAGQTTRLGLQADFLDLKQQSVADLVHNLPDSGQFLILNLPGDKGAAPGGSLLPARNLVIRNSVLCLLMPVDTERDGLPGELLVSMLSLGDLDQQSRQFRQTLLLETYERYLASRERLFGATILDGRGRVLVTTLHDSDPVPAALRDRLAARTQRQDFFSSVVPDTKAGDLLCAVRSIDCLDWIVVLQMPLDNVTKPLDTLFMKFAGLSLFLTLAALGISLAFLVKTLAPLEQLTRKSRRIATLDFHAPQALERIRDIAARSLDTGRRDELGELSWAYATMGHALADNIRALMKETADRERLNSELAAAREIQMGMLPPAADLDRLCSREACAYLCPAREIGGDLYDAFELLDGRMAFIIGDVSGKGMPAALFMSMTVTLLRCVLENEADAAVAMTRVNNLLEAHNQGTMFVSLLIVLYDPQTGDLTYLKLPRLTTGDSLPERENGFLQNLSASSCHHLGSLYFLWA</sequence>
<accession>A0A9D1PUE4</accession>
<protein>
    <submittedName>
        <fullName evidence="4">SpoIIE family protein phosphatase</fullName>
    </submittedName>
</protein>
<organism evidence="4 5">
    <name type="scientific">Candidatus Desulfovibrio intestinipullorum</name>
    <dbReference type="NCBI Taxonomy" id="2838536"/>
    <lineage>
        <taxon>Bacteria</taxon>
        <taxon>Pseudomonadati</taxon>
        <taxon>Thermodesulfobacteriota</taxon>
        <taxon>Desulfovibrionia</taxon>
        <taxon>Desulfovibrionales</taxon>
        <taxon>Desulfovibrionaceae</taxon>
        <taxon>Desulfovibrio</taxon>
    </lineage>
</organism>
<feature type="transmembrane region" description="Helical" evidence="2">
    <location>
        <begin position="343"/>
        <end position="367"/>
    </location>
</feature>
<dbReference type="PANTHER" id="PTHR43156:SF2">
    <property type="entry name" value="STAGE II SPORULATION PROTEIN E"/>
    <property type="match status" value="1"/>
</dbReference>
<dbReference type="PANTHER" id="PTHR43156">
    <property type="entry name" value="STAGE II SPORULATION PROTEIN E-RELATED"/>
    <property type="match status" value="1"/>
</dbReference>
<feature type="domain" description="PPM-type phosphatase" evidence="3">
    <location>
        <begin position="491"/>
        <end position="568"/>
    </location>
</feature>
<evidence type="ECO:0000256" key="1">
    <source>
        <dbReference type="ARBA" id="ARBA00022801"/>
    </source>
</evidence>
<name>A0A9D1PUE4_9BACT</name>
<dbReference type="InterPro" id="IPR001932">
    <property type="entry name" value="PPM-type_phosphatase-like_dom"/>
</dbReference>